<evidence type="ECO:0000313" key="3">
    <source>
        <dbReference type="Proteomes" id="UP001500037"/>
    </source>
</evidence>
<gene>
    <name evidence="2" type="ORF">GCM10009665_05980</name>
</gene>
<accession>A0ABP4GA91</accession>
<proteinExistence type="predicted"/>
<organism evidence="2 3">
    <name type="scientific">Kitasatospora nipponensis</name>
    <dbReference type="NCBI Taxonomy" id="258049"/>
    <lineage>
        <taxon>Bacteria</taxon>
        <taxon>Bacillati</taxon>
        <taxon>Actinomycetota</taxon>
        <taxon>Actinomycetes</taxon>
        <taxon>Kitasatosporales</taxon>
        <taxon>Streptomycetaceae</taxon>
        <taxon>Kitasatospora</taxon>
    </lineage>
</organism>
<keyword evidence="2" id="KW-0378">Hydrolase</keyword>
<dbReference type="RefSeq" id="WP_344438716.1">
    <property type="nucleotide sequence ID" value="NZ_BAAALF010000005.1"/>
</dbReference>
<dbReference type="InterPro" id="IPR012296">
    <property type="entry name" value="Nuclease_put_TT1808"/>
</dbReference>
<protein>
    <submittedName>
        <fullName evidence="2">Uma2 family endonuclease</fullName>
    </submittedName>
</protein>
<dbReference type="PANTHER" id="PTHR35400:SF3">
    <property type="entry name" value="SLL1072 PROTEIN"/>
    <property type="match status" value="1"/>
</dbReference>
<name>A0ABP4GA91_9ACTN</name>
<dbReference type="EMBL" id="BAAALF010000005">
    <property type="protein sequence ID" value="GAA1218787.1"/>
    <property type="molecule type" value="Genomic_DNA"/>
</dbReference>
<keyword evidence="3" id="KW-1185">Reference proteome</keyword>
<evidence type="ECO:0000259" key="1">
    <source>
        <dbReference type="Pfam" id="PF05685"/>
    </source>
</evidence>
<dbReference type="Proteomes" id="UP001500037">
    <property type="component" value="Unassembled WGS sequence"/>
</dbReference>
<dbReference type="Pfam" id="PF05685">
    <property type="entry name" value="Uma2"/>
    <property type="match status" value="1"/>
</dbReference>
<evidence type="ECO:0000313" key="2">
    <source>
        <dbReference type="EMBL" id="GAA1218787.1"/>
    </source>
</evidence>
<sequence>MSAGPGEQRCEPLSLLDTADRIAGLLDGHRVEIIGGQIIVTPPASGPHAESLSDLMLPLMAAGLHAEHSRVLQAIGLWLPGGPSDYAVPDLALVDADYRDHRVEYGCYDPAVFRMVAEVTSTNYQTDLKVKPAAYAGAGIPVYLIVDRNSRRVRVLSDPQGGEYRVHAVHHPGQSFTLPGSVGAVVELEVDALLGPAK</sequence>
<dbReference type="PANTHER" id="PTHR35400">
    <property type="entry name" value="SLR1083 PROTEIN"/>
    <property type="match status" value="1"/>
</dbReference>
<dbReference type="Gene3D" id="3.90.1570.10">
    <property type="entry name" value="tt1808, chain A"/>
    <property type="match status" value="1"/>
</dbReference>
<dbReference type="InterPro" id="IPR011335">
    <property type="entry name" value="Restrct_endonuc-II-like"/>
</dbReference>
<keyword evidence="2" id="KW-0540">Nuclease</keyword>
<dbReference type="GO" id="GO:0004519">
    <property type="term" value="F:endonuclease activity"/>
    <property type="evidence" value="ECO:0007669"/>
    <property type="project" value="UniProtKB-KW"/>
</dbReference>
<keyword evidence="2" id="KW-0255">Endonuclease</keyword>
<comment type="caution">
    <text evidence="2">The sequence shown here is derived from an EMBL/GenBank/DDBJ whole genome shotgun (WGS) entry which is preliminary data.</text>
</comment>
<dbReference type="SUPFAM" id="SSF52980">
    <property type="entry name" value="Restriction endonuclease-like"/>
    <property type="match status" value="1"/>
</dbReference>
<dbReference type="InterPro" id="IPR008538">
    <property type="entry name" value="Uma2"/>
</dbReference>
<reference evidence="3" key="1">
    <citation type="journal article" date="2019" name="Int. J. Syst. Evol. Microbiol.">
        <title>The Global Catalogue of Microorganisms (GCM) 10K type strain sequencing project: providing services to taxonomists for standard genome sequencing and annotation.</title>
        <authorList>
            <consortium name="The Broad Institute Genomics Platform"/>
            <consortium name="The Broad Institute Genome Sequencing Center for Infectious Disease"/>
            <person name="Wu L."/>
            <person name="Ma J."/>
        </authorList>
    </citation>
    <scope>NUCLEOTIDE SEQUENCE [LARGE SCALE GENOMIC DNA]</scope>
    <source>
        <strain evidence="3">JCM 13004</strain>
    </source>
</reference>
<dbReference type="CDD" id="cd06260">
    <property type="entry name" value="DUF820-like"/>
    <property type="match status" value="1"/>
</dbReference>
<feature type="domain" description="Putative restriction endonuclease" evidence="1">
    <location>
        <begin position="27"/>
        <end position="182"/>
    </location>
</feature>